<keyword evidence="1" id="KW-1133">Transmembrane helix</keyword>
<gene>
    <name evidence="2" type="ORF">L227DRAFT_408878</name>
</gene>
<evidence type="ECO:0000256" key="1">
    <source>
        <dbReference type="SAM" id="Phobius"/>
    </source>
</evidence>
<protein>
    <submittedName>
        <fullName evidence="2">Uncharacterized protein</fullName>
    </submittedName>
</protein>
<evidence type="ECO:0000313" key="2">
    <source>
        <dbReference type="EMBL" id="RPD62942.1"/>
    </source>
</evidence>
<accession>A0A5C2SGP4</accession>
<name>A0A5C2SGP4_9APHY</name>
<organism evidence="2 3">
    <name type="scientific">Lentinus tigrinus ALCF2SS1-6</name>
    <dbReference type="NCBI Taxonomy" id="1328759"/>
    <lineage>
        <taxon>Eukaryota</taxon>
        <taxon>Fungi</taxon>
        <taxon>Dikarya</taxon>
        <taxon>Basidiomycota</taxon>
        <taxon>Agaricomycotina</taxon>
        <taxon>Agaricomycetes</taxon>
        <taxon>Polyporales</taxon>
        <taxon>Polyporaceae</taxon>
        <taxon>Lentinus</taxon>
    </lineage>
</organism>
<keyword evidence="1" id="KW-0472">Membrane</keyword>
<keyword evidence="1" id="KW-0812">Transmembrane</keyword>
<reference evidence="2" key="1">
    <citation type="journal article" date="2018" name="Genome Biol. Evol.">
        <title>Genomics and development of Lentinus tigrinus, a white-rot wood-decaying mushroom with dimorphic fruiting bodies.</title>
        <authorList>
            <person name="Wu B."/>
            <person name="Xu Z."/>
            <person name="Knudson A."/>
            <person name="Carlson A."/>
            <person name="Chen N."/>
            <person name="Kovaka S."/>
            <person name="LaButti K."/>
            <person name="Lipzen A."/>
            <person name="Pennachio C."/>
            <person name="Riley R."/>
            <person name="Schakwitz W."/>
            <person name="Umezawa K."/>
            <person name="Ohm R.A."/>
            <person name="Grigoriev I.V."/>
            <person name="Nagy L.G."/>
            <person name="Gibbons J."/>
            <person name="Hibbett D."/>
        </authorList>
    </citation>
    <scope>NUCLEOTIDE SEQUENCE [LARGE SCALE GENOMIC DNA]</scope>
    <source>
        <strain evidence="2">ALCF2SS1-6</strain>
    </source>
</reference>
<dbReference type="AlphaFoldDB" id="A0A5C2SGP4"/>
<dbReference type="EMBL" id="ML122257">
    <property type="protein sequence ID" value="RPD62942.1"/>
    <property type="molecule type" value="Genomic_DNA"/>
</dbReference>
<keyword evidence="3" id="KW-1185">Reference proteome</keyword>
<proteinExistence type="predicted"/>
<sequence>MAPTTPHSRTLSRWCPAAVSTLSTSASRASARLCTSAQFLEPLRLRGDLCVTHQLLRSRRRFMWAHIRRLVVAMFVMLSIYACLPRHGHVYGTRTFRFPCSGVASDP</sequence>
<dbReference type="Proteomes" id="UP000313359">
    <property type="component" value="Unassembled WGS sequence"/>
</dbReference>
<feature type="transmembrane region" description="Helical" evidence="1">
    <location>
        <begin position="66"/>
        <end position="84"/>
    </location>
</feature>
<evidence type="ECO:0000313" key="3">
    <source>
        <dbReference type="Proteomes" id="UP000313359"/>
    </source>
</evidence>